<proteinExistence type="predicted"/>
<evidence type="ECO:0000256" key="1">
    <source>
        <dbReference type="ARBA" id="ARBA00022679"/>
    </source>
</evidence>
<name>A0ABR3XXR7_9PEZI</name>
<keyword evidence="4" id="KW-1185">Reference proteome</keyword>
<dbReference type="Proteomes" id="UP001586593">
    <property type="component" value="Unassembled WGS sequence"/>
</dbReference>
<dbReference type="SUPFAM" id="SSF55729">
    <property type="entry name" value="Acyl-CoA N-acyltransferases (Nat)"/>
    <property type="match status" value="1"/>
</dbReference>
<dbReference type="PANTHER" id="PTHR13947">
    <property type="entry name" value="GNAT FAMILY N-ACETYLTRANSFERASE"/>
    <property type="match status" value="1"/>
</dbReference>
<dbReference type="InterPro" id="IPR050769">
    <property type="entry name" value="NAT_camello-type"/>
</dbReference>
<dbReference type="PANTHER" id="PTHR13947:SF37">
    <property type="entry name" value="LD18367P"/>
    <property type="match status" value="1"/>
</dbReference>
<dbReference type="Gene3D" id="3.40.630.30">
    <property type="match status" value="1"/>
</dbReference>
<comment type="caution">
    <text evidence="3">The sequence shown here is derived from an EMBL/GenBank/DDBJ whole genome shotgun (WGS) entry which is preliminary data.</text>
</comment>
<evidence type="ECO:0000313" key="4">
    <source>
        <dbReference type="Proteomes" id="UP001586593"/>
    </source>
</evidence>
<feature type="domain" description="N-acetyltransferase" evidence="2">
    <location>
        <begin position="35"/>
        <end position="184"/>
    </location>
</feature>
<dbReference type="InterPro" id="IPR000182">
    <property type="entry name" value="GNAT_dom"/>
</dbReference>
<gene>
    <name evidence="3" type="ORF">VTK73DRAFT_5729</name>
</gene>
<dbReference type="EMBL" id="JAZHXJ010000032">
    <property type="protein sequence ID" value="KAL1880529.1"/>
    <property type="molecule type" value="Genomic_DNA"/>
</dbReference>
<keyword evidence="1" id="KW-0808">Transferase</keyword>
<evidence type="ECO:0000313" key="3">
    <source>
        <dbReference type="EMBL" id="KAL1880529.1"/>
    </source>
</evidence>
<dbReference type="Pfam" id="PF00583">
    <property type="entry name" value="Acetyltransf_1"/>
    <property type="match status" value="1"/>
</dbReference>
<dbReference type="CDD" id="cd04301">
    <property type="entry name" value="NAT_SF"/>
    <property type="match status" value="1"/>
</dbReference>
<protein>
    <recommendedName>
        <fullName evidence="2">N-acetyltransferase domain-containing protein</fullName>
    </recommendedName>
</protein>
<dbReference type="InterPro" id="IPR016181">
    <property type="entry name" value="Acyl_CoA_acyltransferase"/>
</dbReference>
<dbReference type="PROSITE" id="PS51186">
    <property type="entry name" value="GNAT"/>
    <property type="match status" value="1"/>
</dbReference>
<accession>A0ABR3XXR7</accession>
<evidence type="ECO:0000259" key="2">
    <source>
        <dbReference type="PROSITE" id="PS51186"/>
    </source>
</evidence>
<organism evidence="3 4">
    <name type="scientific">Phialemonium thermophilum</name>
    <dbReference type="NCBI Taxonomy" id="223376"/>
    <lineage>
        <taxon>Eukaryota</taxon>
        <taxon>Fungi</taxon>
        <taxon>Dikarya</taxon>
        <taxon>Ascomycota</taxon>
        <taxon>Pezizomycotina</taxon>
        <taxon>Sordariomycetes</taxon>
        <taxon>Sordariomycetidae</taxon>
        <taxon>Cephalothecales</taxon>
        <taxon>Cephalothecaceae</taxon>
        <taxon>Phialemonium</taxon>
    </lineage>
</organism>
<reference evidence="3 4" key="1">
    <citation type="journal article" date="2024" name="Commun. Biol.">
        <title>Comparative genomic analysis of thermophilic fungi reveals convergent evolutionary adaptations and gene losses.</title>
        <authorList>
            <person name="Steindorff A.S."/>
            <person name="Aguilar-Pontes M.V."/>
            <person name="Robinson A.J."/>
            <person name="Andreopoulos B."/>
            <person name="LaButti K."/>
            <person name="Kuo A."/>
            <person name="Mondo S."/>
            <person name="Riley R."/>
            <person name="Otillar R."/>
            <person name="Haridas S."/>
            <person name="Lipzen A."/>
            <person name="Grimwood J."/>
            <person name="Schmutz J."/>
            <person name="Clum A."/>
            <person name="Reid I.D."/>
            <person name="Moisan M.C."/>
            <person name="Butler G."/>
            <person name="Nguyen T.T.M."/>
            <person name="Dewar K."/>
            <person name="Conant G."/>
            <person name="Drula E."/>
            <person name="Henrissat B."/>
            <person name="Hansel C."/>
            <person name="Singer S."/>
            <person name="Hutchinson M.I."/>
            <person name="de Vries R.P."/>
            <person name="Natvig D.O."/>
            <person name="Powell A.J."/>
            <person name="Tsang A."/>
            <person name="Grigoriev I.V."/>
        </authorList>
    </citation>
    <scope>NUCLEOTIDE SEQUENCE [LARGE SCALE GENOMIC DNA]</scope>
    <source>
        <strain evidence="3 4">ATCC 24622</strain>
    </source>
</reference>
<sequence length="188" mass="20649">MTAPAAYQDPGGDFTVQILPGYRPGILARCLESHMVYYSKTDGWGAAAEAVLAIGLGDLVKRLSHPVNEVWAAVETRKDAAQGDAGRIVGTIWVDGENLGEAGVAHIRAFIVDEHMRGLGLGRKLLDEAMTFVHKVGFREVMLRTMRSLSRARKLYEAAGFVQIGETYSERFGSPACVLEYRWQQPPV</sequence>